<dbReference type="InterPro" id="IPR036869">
    <property type="entry name" value="J_dom_sf"/>
</dbReference>
<dbReference type="OrthoDB" id="110024at2759"/>
<dbReference type="Pfam" id="PF23302">
    <property type="entry name" value="HTH_DNAJC9"/>
    <property type="match status" value="1"/>
</dbReference>
<evidence type="ECO:0000313" key="1">
    <source>
        <dbReference type="EMBL" id="KZS11203.1"/>
    </source>
</evidence>
<protein>
    <submittedName>
        <fullName evidence="1">J domain-containing protein</fullName>
    </submittedName>
</protein>
<gene>
    <name evidence="1" type="ORF">APZ42_023967</name>
</gene>
<dbReference type="GO" id="GO:0005737">
    <property type="term" value="C:cytoplasm"/>
    <property type="evidence" value="ECO:0007669"/>
    <property type="project" value="TreeGrafter"/>
</dbReference>
<dbReference type="PANTHER" id="PTHR44144">
    <property type="entry name" value="DNAJ HOMOLOG SUBFAMILY C MEMBER 9"/>
    <property type="match status" value="1"/>
</dbReference>
<dbReference type="InterPro" id="IPR018253">
    <property type="entry name" value="DnaJ_domain_CS"/>
</dbReference>
<dbReference type="Pfam" id="PF00226">
    <property type="entry name" value="DnaJ"/>
    <property type="match status" value="1"/>
</dbReference>
<dbReference type="CDD" id="cd06257">
    <property type="entry name" value="DnaJ"/>
    <property type="match status" value="1"/>
</dbReference>
<sequence length="287" mass="33210">MKSLTELCDKHFNCTSLYDVLGVDRDVGDAAIKRAYYKKSLKVHPDRVNEDEKENATEKFQTLSKVYSILGDQEKRRIYDETGCVDDDDFLKGDVNWEDYWRLLFKKVTEQDITEFENKYKGSEEETSDVKQLYERYKGDMDNIMSSVLCATTEDEPRIRDIIQKMVDNDEVPSYKAFTSEPKKKRDARKKKGEREAKMAEKMAEELGLTNSLDGSEDSLRSLIQKRNMDRAASANNFFSALEAKYGGKTSKKQSTSKRKEKNESNDDSEEEEVLPQRSKKGRVSKK</sequence>
<dbReference type="PRINTS" id="PR00625">
    <property type="entry name" value="JDOMAIN"/>
</dbReference>
<dbReference type="GO" id="GO:0005634">
    <property type="term" value="C:nucleus"/>
    <property type="evidence" value="ECO:0007669"/>
    <property type="project" value="TreeGrafter"/>
</dbReference>
<dbReference type="PROSITE" id="PS50076">
    <property type="entry name" value="DNAJ_2"/>
    <property type="match status" value="1"/>
</dbReference>
<dbReference type="FunFam" id="1.10.287.110:FF:000035">
    <property type="entry name" value="DnaJ homolog subfamily C member 9"/>
    <property type="match status" value="1"/>
</dbReference>
<dbReference type="InterPro" id="IPR052594">
    <property type="entry name" value="J_domain-containing_protein"/>
</dbReference>
<dbReference type="Proteomes" id="UP000076858">
    <property type="component" value="Unassembled WGS sequence"/>
</dbReference>
<dbReference type="AlphaFoldDB" id="A0A164UB53"/>
<dbReference type="InterPro" id="IPR056453">
    <property type="entry name" value="HTH_DNAJC9"/>
</dbReference>
<accession>A0A164UB53</accession>
<dbReference type="EMBL" id="LRGB01001581">
    <property type="protein sequence ID" value="KZS11203.1"/>
    <property type="molecule type" value="Genomic_DNA"/>
</dbReference>
<proteinExistence type="predicted"/>
<dbReference type="SMART" id="SM00271">
    <property type="entry name" value="DnaJ"/>
    <property type="match status" value="1"/>
</dbReference>
<organism evidence="1 2">
    <name type="scientific">Daphnia magna</name>
    <dbReference type="NCBI Taxonomy" id="35525"/>
    <lineage>
        <taxon>Eukaryota</taxon>
        <taxon>Metazoa</taxon>
        <taxon>Ecdysozoa</taxon>
        <taxon>Arthropoda</taxon>
        <taxon>Crustacea</taxon>
        <taxon>Branchiopoda</taxon>
        <taxon>Diplostraca</taxon>
        <taxon>Cladocera</taxon>
        <taxon>Anomopoda</taxon>
        <taxon>Daphniidae</taxon>
        <taxon>Daphnia</taxon>
    </lineage>
</organism>
<dbReference type="STRING" id="35525.A0A164UB53"/>
<dbReference type="PROSITE" id="PS00636">
    <property type="entry name" value="DNAJ_1"/>
    <property type="match status" value="1"/>
</dbReference>
<reference evidence="1 2" key="1">
    <citation type="submission" date="2016-03" db="EMBL/GenBank/DDBJ databases">
        <title>EvidentialGene: Evidence-directed Construction of Genes on Genomes.</title>
        <authorList>
            <person name="Gilbert D.G."/>
            <person name="Choi J.-H."/>
            <person name="Mockaitis K."/>
            <person name="Colbourne J."/>
            <person name="Pfrender M."/>
        </authorList>
    </citation>
    <scope>NUCLEOTIDE SEQUENCE [LARGE SCALE GENOMIC DNA]</scope>
    <source>
        <strain evidence="1 2">Xinb3</strain>
        <tissue evidence="1">Complete organism</tissue>
    </source>
</reference>
<dbReference type="PANTHER" id="PTHR44144:SF1">
    <property type="entry name" value="DNAJ HOMOLOG SUBFAMILY C MEMBER 9"/>
    <property type="match status" value="1"/>
</dbReference>
<comment type="caution">
    <text evidence="1">The sequence shown here is derived from an EMBL/GenBank/DDBJ whole genome shotgun (WGS) entry which is preliminary data.</text>
</comment>
<name>A0A164UB53_9CRUS</name>
<dbReference type="Gene3D" id="1.10.287.110">
    <property type="entry name" value="DnaJ domain"/>
    <property type="match status" value="1"/>
</dbReference>
<dbReference type="SUPFAM" id="SSF46565">
    <property type="entry name" value="Chaperone J-domain"/>
    <property type="match status" value="1"/>
</dbReference>
<evidence type="ECO:0000313" key="2">
    <source>
        <dbReference type="Proteomes" id="UP000076858"/>
    </source>
</evidence>
<dbReference type="GO" id="GO:0031072">
    <property type="term" value="F:heat shock protein binding"/>
    <property type="evidence" value="ECO:0007669"/>
    <property type="project" value="TreeGrafter"/>
</dbReference>
<dbReference type="InterPro" id="IPR001623">
    <property type="entry name" value="DnaJ_domain"/>
</dbReference>
<keyword evidence="2" id="KW-1185">Reference proteome</keyword>